<dbReference type="InterPro" id="IPR046609">
    <property type="entry name" value="DUF6668"/>
</dbReference>
<keyword evidence="2" id="KW-1185">Reference proteome</keyword>
<name>A0A7G1NST0_9ACTN</name>
<dbReference type="Pfam" id="PF20373">
    <property type="entry name" value="DUF6668"/>
    <property type="match status" value="1"/>
</dbReference>
<sequence>MPTPPAPAGAPPSQHQGLQVAWVTTHGGAGASTLARVLGGVEVGRRWPDPARGEPSQVLLVARTHNTGIRAASQALNALRTGDHPAGVQLLAVVLVADAPGLLPRALGRRVRVLRSAAEVHRVPWVPAWRLGAEVEQLPRAVRALARRVAAPAGRAGRSL</sequence>
<proteinExistence type="predicted"/>
<accession>A0A7G1NST0</accession>
<dbReference type="Proteomes" id="UP000516444">
    <property type="component" value="Chromosome"/>
</dbReference>
<organism evidence="1 2">
    <name type="scientific">Streptomyces aurantiacus</name>
    <dbReference type="NCBI Taxonomy" id="47760"/>
    <lineage>
        <taxon>Bacteria</taxon>
        <taxon>Bacillati</taxon>
        <taxon>Actinomycetota</taxon>
        <taxon>Actinomycetes</taxon>
        <taxon>Kitasatosporales</taxon>
        <taxon>Streptomycetaceae</taxon>
        <taxon>Streptomyces</taxon>
        <taxon>Streptomyces aurantiacus group</taxon>
    </lineage>
</organism>
<dbReference type="EMBL" id="AP023440">
    <property type="protein sequence ID" value="BCL25521.1"/>
    <property type="molecule type" value="Genomic_DNA"/>
</dbReference>
<evidence type="ECO:0000313" key="2">
    <source>
        <dbReference type="Proteomes" id="UP000516444"/>
    </source>
</evidence>
<dbReference type="KEGG" id="sgm:GCM10017557_03800"/>
<gene>
    <name evidence="1" type="ORF">GCM10017557_03800</name>
</gene>
<dbReference type="RefSeq" id="WP_246595981.1">
    <property type="nucleotide sequence ID" value="NZ_AP023440.1"/>
</dbReference>
<protein>
    <submittedName>
        <fullName evidence="1">Uncharacterized protein</fullName>
    </submittedName>
</protein>
<dbReference type="AlphaFoldDB" id="A0A7G1NST0"/>
<reference evidence="1 2" key="1">
    <citation type="journal article" date="2014" name="Int. J. Syst. Evol. Microbiol.">
        <title>Complete genome sequence of Corynebacterium casei LMG S-19264T (=DSM 44701T), isolated from a smear-ripened cheese.</title>
        <authorList>
            <consortium name="US DOE Joint Genome Institute (JGI-PGF)"/>
            <person name="Walter F."/>
            <person name="Albersmeier A."/>
            <person name="Kalinowski J."/>
            <person name="Ruckert C."/>
        </authorList>
    </citation>
    <scope>NUCLEOTIDE SEQUENCE [LARGE SCALE GENOMIC DNA]</scope>
    <source>
        <strain evidence="1 2">JCM 4677</strain>
    </source>
</reference>
<evidence type="ECO:0000313" key="1">
    <source>
        <dbReference type="EMBL" id="BCL25521.1"/>
    </source>
</evidence>